<reference evidence="8 9" key="1">
    <citation type="submission" date="2019-06" db="EMBL/GenBank/DDBJ databases">
        <title>A chromosomal-level reference genome of Carpinus fangiana (Coryloideae, Betulaceae).</title>
        <authorList>
            <person name="Yang X."/>
            <person name="Wang Z."/>
            <person name="Zhang L."/>
            <person name="Hao G."/>
            <person name="Liu J."/>
            <person name="Yang Y."/>
        </authorList>
    </citation>
    <scope>NUCLEOTIDE SEQUENCE [LARGE SCALE GENOMIC DNA]</scope>
    <source>
        <strain evidence="8">Cfa_2016G</strain>
        <tissue evidence="8">Leaf</tissue>
    </source>
</reference>
<organism evidence="8 9">
    <name type="scientific">Carpinus fangiana</name>
    <dbReference type="NCBI Taxonomy" id="176857"/>
    <lineage>
        <taxon>Eukaryota</taxon>
        <taxon>Viridiplantae</taxon>
        <taxon>Streptophyta</taxon>
        <taxon>Embryophyta</taxon>
        <taxon>Tracheophyta</taxon>
        <taxon>Spermatophyta</taxon>
        <taxon>Magnoliopsida</taxon>
        <taxon>eudicotyledons</taxon>
        <taxon>Gunneridae</taxon>
        <taxon>Pentapetalae</taxon>
        <taxon>rosids</taxon>
        <taxon>fabids</taxon>
        <taxon>Fagales</taxon>
        <taxon>Betulaceae</taxon>
        <taxon>Carpinus</taxon>
    </lineage>
</organism>
<dbReference type="Proteomes" id="UP000327013">
    <property type="component" value="Unassembled WGS sequence"/>
</dbReference>
<dbReference type="PANTHER" id="PTHR11097:SF8">
    <property type="entry name" value="EXOSOME COMPLEX COMPONENT RRP42"/>
    <property type="match status" value="1"/>
</dbReference>
<dbReference type="InterPro" id="IPR027408">
    <property type="entry name" value="PNPase/RNase_PH_dom_sf"/>
</dbReference>
<sequence>MAPSGTQQILLSPPELHFLSSSLSQTPPIRPDLRSATQFRPLVAETNVLPSTNGSARVCFSDGTEAVAGVKLELERSPPSRSISSTGTDTRNEEVRSTNEFRTTLVQGSDAWLEVSIEIPGFRDDESLPMFLAAMLSEALLANGNVQDKLWINDRWHWKLYIDILSLSPPLSYPLPLLSLTTHMALLSTALPRLKSDPKDDPLFDDDWAAAVPLFPRAASGVYAVRPPITLLVITIGDNIIFDPTKEELAVANGVVAVSVAPQLTTVAAPAETSLELVAIRFVDPPSRLTPAGILNSRNPATAAGVAASTSTTQQTPSVHGRSGAGQGQNAVWSPPCGGLNRKLLAKIMVAILQTDGVAFQILEALAAVEIR</sequence>
<evidence type="ECO:0000256" key="5">
    <source>
        <dbReference type="ARBA" id="ARBA00022835"/>
    </source>
</evidence>
<dbReference type="GO" id="GO:0034476">
    <property type="term" value="P:U5 snRNA 3'-end processing"/>
    <property type="evidence" value="ECO:0007669"/>
    <property type="project" value="TreeGrafter"/>
</dbReference>
<evidence type="ECO:0000256" key="6">
    <source>
        <dbReference type="ARBA" id="ARBA00042523"/>
    </source>
</evidence>
<dbReference type="GO" id="GO:0071028">
    <property type="term" value="P:nuclear mRNA surveillance"/>
    <property type="evidence" value="ECO:0007669"/>
    <property type="project" value="TreeGrafter"/>
</dbReference>
<keyword evidence="5" id="KW-0271">Exosome</keyword>
<protein>
    <recommendedName>
        <fullName evidence="6">Ribosomal RNA-processing protein 42</fullName>
    </recommendedName>
</protein>
<dbReference type="GO" id="GO:0034473">
    <property type="term" value="P:U1 snRNA 3'-end processing"/>
    <property type="evidence" value="ECO:0007669"/>
    <property type="project" value="TreeGrafter"/>
</dbReference>
<gene>
    <name evidence="8" type="ORF">FH972_021900</name>
</gene>
<proteinExistence type="inferred from homology"/>
<dbReference type="GO" id="GO:0005730">
    <property type="term" value="C:nucleolus"/>
    <property type="evidence" value="ECO:0007669"/>
    <property type="project" value="UniProtKB-SubCell"/>
</dbReference>
<evidence type="ECO:0000256" key="7">
    <source>
        <dbReference type="SAM" id="MobiDB-lite"/>
    </source>
</evidence>
<dbReference type="PANTHER" id="PTHR11097">
    <property type="entry name" value="EXOSOME COMPLEX EXONUCLEASE RIBOSOMAL RNA PROCESSING PROTEIN"/>
    <property type="match status" value="1"/>
</dbReference>
<dbReference type="EMBL" id="VIBQ01000010">
    <property type="protein sequence ID" value="KAB8338960.1"/>
    <property type="molecule type" value="Genomic_DNA"/>
</dbReference>
<evidence type="ECO:0000256" key="4">
    <source>
        <dbReference type="ARBA" id="ARBA00022490"/>
    </source>
</evidence>
<evidence type="ECO:0000313" key="9">
    <source>
        <dbReference type="Proteomes" id="UP000327013"/>
    </source>
</evidence>
<comment type="caution">
    <text evidence="8">The sequence shown here is derived from an EMBL/GenBank/DDBJ whole genome shotgun (WGS) entry which is preliminary data.</text>
</comment>
<feature type="region of interest" description="Disordered" evidence="7">
    <location>
        <begin position="305"/>
        <end position="331"/>
    </location>
</feature>
<keyword evidence="9" id="KW-1185">Reference proteome</keyword>
<name>A0A5N6KR11_9ROSI</name>
<evidence type="ECO:0000256" key="1">
    <source>
        <dbReference type="ARBA" id="ARBA00004496"/>
    </source>
</evidence>
<dbReference type="GO" id="GO:0034475">
    <property type="term" value="P:U4 snRNA 3'-end processing"/>
    <property type="evidence" value="ECO:0007669"/>
    <property type="project" value="TreeGrafter"/>
</dbReference>
<dbReference type="GO" id="GO:0016075">
    <property type="term" value="P:rRNA catabolic process"/>
    <property type="evidence" value="ECO:0007669"/>
    <property type="project" value="TreeGrafter"/>
</dbReference>
<dbReference type="OrthoDB" id="272245at2759"/>
<dbReference type="GO" id="GO:0035925">
    <property type="term" value="F:mRNA 3'-UTR AU-rich region binding"/>
    <property type="evidence" value="ECO:0007669"/>
    <property type="project" value="TreeGrafter"/>
</dbReference>
<comment type="similarity">
    <text evidence="3">Belongs to the RNase PH family.</text>
</comment>
<evidence type="ECO:0000313" key="8">
    <source>
        <dbReference type="EMBL" id="KAB8338960.1"/>
    </source>
</evidence>
<feature type="region of interest" description="Disordered" evidence="7">
    <location>
        <begin position="77"/>
        <end position="97"/>
    </location>
</feature>
<dbReference type="GO" id="GO:0000177">
    <property type="term" value="C:cytoplasmic exosome (RNase complex)"/>
    <property type="evidence" value="ECO:0007669"/>
    <property type="project" value="TreeGrafter"/>
</dbReference>
<feature type="compositionally biased region" description="Low complexity" evidence="7">
    <location>
        <begin position="305"/>
        <end position="319"/>
    </location>
</feature>
<comment type="subcellular location">
    <subcellularLocation>
        <location evidence="1">Cytoplasm</location>
    </subcellularLocation>
    <subcellularLocation>
        <location evidence="2">Nucleus</location>
        <location evidence="2">Nucleolus</location>
    </subcellularLocation>
</comment>
<dbReference type="GO" id="GO:0000176">
    <property type="term" value="C:nuclear exosome (RNase complex)"/>
    <property type="evidence" value="ECO:0007669"/>
    <property type="project" value="TreeGrafter"/>
</dbReference>
<dbReference type="GO" id="GO:0071035">
    <property type="term" value="P:nuclear polyadenylation-dependent rRNA catabolic process"/>
    <property type="evidence" value="ECO:0007669"/>
    <property type="project" value="TreeGrafter"/>
</dbReference>
<dbReference type="GO" id="GO:0000467">
    <property type="term" value="P:exonucleolytic trimming to generate mature 3'-end of 5.8S rRNA from tricistronic rRNA transcript (SSU-rRNA, 5.8S rRNA, LSU-rRNA)"/>
    <property type="evidence" value="ECO:0007669"/>
    <property type="project" value="TreeGrafter"/>
</dbReference>
<feature type="compositionally biased region" description="Polar residues" evidence="7">
    <location>
        <begin position="79"/>
        <end position="89"/>
    </location>
</feature>
<dbReference type="InterPro" id="IPR020568">
    <property type="entry name" value="Ribosomal_Su5_D2-typ_SF"/>
</dbReference>
<dbReference type="Gene3D" id="3.30.230.70">
    <property type="entry name" value="GHMP Kinase, N-terminal domain"/>
    <property type="match status" value="1"/>
</dbReference>
<dbReference type="AlphaFoldDB" id="A0A5N6KR11"/>
<dbReference type="InterPro" id="IPR050590">
    <property type="entry name" value="Exosome_comp_Rrp42_subfam"/>
</dbReference>
<evidence type="ECO:0000256" key="2">
    <source>
        <dbReference type="ARBA" id="ARBA00004604"/>
    </source>
</evidence>
<keyword evidence="4" id="KW-0963">Cytoplasm</keyword>
<dbReference type="SUPFAM" id="SSF54211">
    <property type="entry name" value="Ribosomal protein S5 domain 2-like"/>
    <property type="match status" value="1"/>
</dbReference>
<dbReference type="GO" id="GO:0071038">
    <property type="term" value="P:TRAMP-dependent tRNA surveillance pathway"/>
    <property type="evidence" value="ECO:0007669"/>
    <property type="project" value="TreeGrafter"/>
</dbReference>
<accession>A0A5N6KR11</accession>
<evidence type="ECO:0000256" key="3">
    <source>
        <dbReference type="ARBA" id="ARBA00006678"/>
    </source>
</evidence>